<dbReference type="EMBL" id="PJQD01000023">
    <property type="protein sequence ID" value="POY74589.1"/>
    <property type="molecule type" value="Genomic_DNA"/>
</dbReference>
<evidence type="ECO:0000313" key="7">
    <source>
        <dbReference type="EMBL" id="POY74589.1"/>
    </source>
</evidence>
<evidence type="ECO:0000256" key="3">
    <source>
        <dbReference type="ARBA" id="ARBA00022989"/>
    </source>
</evidence>
<evidence type="ECO:0000256" key="5">
    <source>
        <dbReference type="SAM" id="MobiDB-lite"/>
    </source>
</evidence>
<accession>A0A2S5BCT6</accession>
<gene>
    <name evidence="7" type="ORF">BMF94_2350</name>
</gene>
<feature type="compositionally biased region" description="Low complexity" evidence="5">
    <location>
        <begin position="419"/>
        <end position="439"/>
    </location>
</feature>
<feature type="compositionally biased region" description="Polar residues" evidence="5">
    <location>
        <begin position="323"/>
        <end position="334"/>
    </location>
</feature>
<keyword evidence="8" id="KW-1185">Reference proteome</keyword>
<dbReference type="GO" id="GO:0071944">
    <property type="term" value="C:cell periphery"/>
    <property type="evidence" value="ECO:0007669"/>
    <property type="project" value="UniProtKB-ARBA"/>
</dbReference>
<feature type="compositionally biased region" description="Low complexity" evidence="5">
    <location>
        <begin position="1"/>
        <end position="63"/>
    </location>
</feature>
<feature type="region of interest" description="Disordered" evidence="5">
    <location>
        <begin position="494"/>
        <end position="541"/>
    </location>
</feature>
<organism evidence="7 8">
    <name type="scientific">Rhodotorula taiwanensis</name>
    <dbReference type="NCBI Taxonomy" id="741276"/>
    <lineage>
        <taxon>Eukaryota</taxon>
        <taxon>Fungi</taxon>
        <taxon>Dikarya</taxon>
        <taxon>Basidiomycota</taxon>
        <taxon>Pucciniomycotina</taxon>
        <taxon>Microbotryomycetes</taxon>
        <taxon>Sporidiobolales</taxon>
        <taxon>Sporidiobolaceae</taxon>
        <taxon>Rhodotorula</taxon>
    </lineage>
</organism>
<dbReference type="OrthoDB" id="2537459at2759"/>
<dbReference type="PANTHER" id="PTHR15549">
    <property type="entry name" value="PAIRED IMMUNOGLOBULIN-LIKE TYPE 2 RECEPTOR"/>
    <property type="match status" value="1"/>
</dbReference>
<feature type="region of interest" description="Disordered" evidence="5">
    <location>
        <begin position="414"/>
        <end position="458"/>
    </location>
</feature>
<feature type="region of interest" description="Disordered" evidence="5">
    <location>
        <begin position="323"/>
        <end position="356"/>
    </location>
</feature>
<keyword evidence="4 6" id="KW-0472">Membrane</keyword>
<protein>
    <submittedName>
        <fullName evidence="7">Uncharacterized protein</fullName>
    </submittedName>
</protein>
<reference evidence="7 8" key="1">
    <citation type="journal article" date="2018" name="Front. Microbiol.">
        <title>Prospects for Fungal Bioremediation of Acidic Radioactive Waste Sites: Characterization and Genome Sequence of Rhodotorula taiwanensis MD1149.</title>
        <authorList>
            <person name="Tkavc R."/>
            <person name="Matrosova V.Y."/>
            <person name="Grichenko O.E."/>
            <person name="Gostincar C."/>
            <person name="Volpe R.P."/>
            <person name="Klimenkova P."/>
            <person name="Gaidamakova E.K."/>
            <person name="Zhou C.E."/>
            <person name="Stewart B.J."/>
            <person name="Lyman M.G."/>
            <person name="Malfatti S.A."/>
            <person name="Rubinfeld B."/>
            <person name="Courtot M."/>
            <person name="Singh J."/>
            <person name="Dalgard C.L."/>
            <person name="Hamilton T."/>
            <person name="Frey K.G."/>
            <person name="Gunde-Cimerman N."/>
            <person name="Dugan L."/>
            <person name="Daly M.J."/>
        </authorList>
    </citation>
    <scope>NUCLEOTIDE SEQUENCE [LARGE SCALE GENOMIC DNA]</scope>
    <source>
        <strain evidence="7 8">MD1149</strain>
    </source>
</reference>
<proteinExistence type="predicted"/>
<sequence length="541" mass="56036">MDRSSDSPGSSSPNQGGGTTSPQSTSTAPASSATSSRTTEAAPTTTAAPTSSSTTTFQAAPSSSSPPPSSSSSSTSSRASEDTAACIVFLVRTFLQPNVYFRSTLLLSFHFSIRRILQLGGNDTVDVCVVDKLVCSSFTSYLLVSSVLFGGSGRELDEQSIDAAVQTHTETSQFTFTTSGRVVVVTSVYTITAAGAASSGVPQLNNAHDSGNAFFANTGAVAGTFVGVGIVAAAVAAFLFFFFIRRKRRRQLDEDIRVATGGAGDGGAGFSRFNDDDDDESFVGGANARSSVGHLSSTTRMSSYGNVPLAGAAAAFGNRRSSNLDVASSTNTTPGIWEPSTAEFDPLPTASPVHSISSLPPMQQAYSGYGPSFAAFAAGGPRSHEGVLHDDWQEYAANNGLRVPAAAATAASVPGYEPASRAGSGEGSSGDSQEGMMGSTLYTGEGAPTPRRRDSGMSFYPEDAAERRSMGNWRHSFYGSSEGHGTTGPYGGLAPMDRISPPSPRIDDRLNPNAFPVAHNHSATSLGDENDYSRPILRVAN</sequence>
<dbReference type="AlphaFoldDB" id="A0A2S5BCT6"/>
<dbReference type="Proteomes" id="UP000237144">
    <property type="component" value="Unassembled WGS sequence"/>
</dbReference>
<evidence type="ECO:0000256" key="6">
    <source>
        <dbReference type="SAM" id="Phobius"/>
    </source>
</evidence>
<name>A0A2S5BCT6_9BASI</name>
<dbReference type="GO" id="GO:0016020">
    <property type="term" value="C:membrane"/>
    <property type="evidence" value="ECO:0007669"/>
    <property type="project" value="UniProtKB-SubCell"/>
</dbReference>
<evidence type="ECO:0000256" key="4">
    <source>
        <dbReference type="ARBA" id="ARBA00023136"/>
    </source>
</evidence>
<evidence type="ECO:0000256" key="1">
    <source>
        <dbReference type="ARBA" id="ARBA00004167"/>
    </source>
</evidence>
<feature type="region of interest" description="Disordered" evidence="5">
    <location>
        <begin position="1"/>
        <end position="77"/>
    </location>
</feature>
<feature type="transmembrane region" description="Helical" evidence="6">
    <location>
        <begin position="182"/>
        <end position="201"/>
    </location>
</feature>
<evidence type="ECO:0000313" key="8">
    <source>
        <dbReference type="Proteomes" id="UP000237144"/>
    </source>
</evidence>
<dbReference type="PANTHER" id="PTHR15549:SF26">
    <property type="entry name" value="AXIAL BUDDING PATTERN PROTEIN 2-RELATED"/>
    <property type="match status" value="1"/>
</dbReference>
<comment type="caution">
    <text evidence="7">The sequence shown here is derived from an EMBL/GenBank/DDBJ whole genome shotgun (WGS) entry which is preliminary data.</text>
</comment>
<dbReference type="STRING" id="741276.A0A2S5BCT6"/>
<keyword evidence="3 6" id="KW-1133">Transmembrane helix</keyword>
<dbReference type="InterPro" id="IPR051694">
    <property type="entry name" value="Immunoregulatory_rcpt-like"/>
</dbReference>
<comment type="subcellular location">
    <subcellularLocation>
        <location evidence="1">Membrane</location>
        <topology evidence="1">Single-pass membrane protein</topology>
    </subcellularLocation>
</comment>
<evidence type="ECO:0000256" key="2">
    <source>
        <dbReference type="ARBA" id="ARBA00022692"/>
    </source>
</evidence>
<feature type="transmembrane region" description="Helical" evidence="6">
    <location>
        <begin position="221"/>
        <end position="244"/>
    </location>
</feature>
<keyword evidence="2 6" id="KW-0812">Transmembrane</keyword>